<dbReference type="EMBL" id="UYWX01020419">
    <property type="protein sequence ID" value="VDM32376.1"/>
    <property type="molecule type" value="Genomic_DNA"/>
</dbReference>
<sequence length="127" mass="14845">MLPFAVVGSTEEAKVNGRTLRVRQYPWGCVQVENEAHCDFVRLREMLLRVNMEDLRERTHTVHYETYRKRRLSEMGFRDDEKISLQVVRLKQESCHAIYFNSPVSIIVGTFKSSLLQGPKFKVEGQV</sequence>
<organism evidence="4">
    <name type="scientific">Hydatigena taeniaeformis</name>
    <name type="common">Feline tapeworm</name>
    <name type="synonym">Taenia taeniaeformis</name>
    <dbReference type="NCBI Taxonomy" id="6205"/>
    <lineage>
        <taxon>Eukaryota</taxon>
        <taxon>Metazoa</taxon>
        <taxon>Spiralia</taxon>
        <taxon>Lophotrochozoa</taxon>
        <taxon>Platyhelminthes</taxon>
        <taxon>Cestoda</taxon>
        <taxon>Eucestoda</taxon>
        <taxon>Cyclophyllidea</taxon>
        <taxon>Taeniidae</taxon>
        <taxon>Hydatigera</taxon>
    </lineage>
</organism>
<evidence type="ECO:0000313" key="3">
    <source>
        <dbReference type="Proteomes" id="UP000274429"/>
    </source>
</evidence>
<dbReference type="STRING" id="6205.A0A0R3X3J0"/>
<name>A0A0R3X3J0_HYDTA</name>
<dbReference type="Proteomes" id="UP000274429">
    <property type="component" value="Unassembled WGS sequence"/>
</dbReference>
<dbReference type="WBParaSite" id="TTAC_0000791901-mRNA-1">
    <property type="protein sequence ID" value="TTAC_0000791901-mRNA-1"/>
    <property type="gene ID" value="TTAC_0000791901"/>
</dbReference>
<dbReference type="OrthoDB" id="416553at2759"/>
<dbReference type="InterPro" id="IPR030379">
    <property type="entry name" value="G_SEPTIN_dom"/>
</dbReference>
<dbReference type="Gene3D" id="3.40.50.300">
    <property type="entry name" value="P-loop containing nucleotide triphosphate hydrolases"/>
    <property type="match status" value="1"/>
</dbReference>
<reference evidence="4" key="1">
    <citation type="submission" date="2016-04" db="UniProtKB">
        <authorList>
            <consortium name="WormBaseParasite"/>
        </authorList>
    </citation>
    <scope>IDENTIFICATION</scope>
</reference>
<protein>
    <submittedName>
        <fullName evidence="4">Septin-type G domain-containing protein</fullName>
    </submittedName>
</protein>
<reference evidence="2 3" key="2">
    <citation type="submission" date="2018-11" db="EMBL/GenBank/DDBJ databases">
        <authorList>
            <consortium name="Pathogen Informatics"/>
        </authorList>
    </citation>
    <scope>NUCLEOTIDE SEQUENCE [LARGE SCALE GENOMIC DNA]</scope>
</reference>
<dbReference type="Pfam" id="PF00735">
    <property type="entry name" value="Septin"/>
    <property type="match status" value="1"/>
</dbReference>
<keyword evidence="3" id="KW-1185">Reference proteome</keyword>
<dbReference type="AlphaFoldDB" id="A0A0R3X3J0"/>
<evidence type="ECO:0000259" key="1">
    <source>
        <dbReference type="PROSITE" id="PS51719"/>
    </source>
</evidence>
<feature type="domain" description="Septin-type G" evidence="1">
    <location>
        <begin position="1"/>
        <end position="74"/>
    </location>
</feature>
<evidence type="ECO:0000313" key="2">
    <source>
        <dbReference type="EMBL" id="VDM32376.1"/>
    </source>
</evidence>
<dbReference type="PROSITE" id="PS51719">
    <property type="entry name" value="G_SEPTIN"/>
    <property type="match status" value="1"/>
</dbReference>
<evidence type="ECO:0000313" key="4">
    <source>
        <dbReference type="WBParaSite" id="TTAC_0000791901-mRNA-1"/>
    </source>
</evidence>
<accession>A0A0R3X3J0</accession>
<proteinExistence type="predicted"/>
<gene>
    <name evidence="2" type="ORF">TTAC_LOCUS7904</name>
</gene>
<dbReference type="PANTHER" id="PTHR18884">
    <property type="entry name" value="SEPTIN"/>
    <property type="match status" value="1"/>
</dbReference>
<dbReference type="GO" id="GO:0005525">
    <property type="term" value="F:GTP binding"/>
    <property type="evidence" value="ECO:0007669"/>
    <property type="project" value="InterPro"/>
</dbReference>
<dbReference type="InterPro" id="IPR027417">
    <property type="entry name" value="P-loop_NTPase"/>
</dbReference>